<feature type="non-terminal residue" evidence="1">
    <location>
        <position position="1"/>
    </location>
</feature>
<organism evidence="1">
    <name type="scientific">marine sediment metagenome</name>
    <dbReference type="NCBI Taxonomy" id="412755"/>
    <lineage>
        <taxon>unclassified sequences</taxon>
        <taxon>metagenomes</taxon>
        <taxon>ecological metagenomes</taxon>
    </lineage>
</organism>
<proteinExistence type="predicted"/>
<dbReference type="EMBL" id="BARS01059356">
    <property type="protein sequence ID" value="GAG44522.1"/>
    <property type="molecule type" value="Genomic_DNA"/>
</dbReference>
<feature type="non-terminal residue" evidence="1">
    <location>
        <position position="51"/>
    </location>
</feature>
<name>X0YB59_9ZZZZ</name>
<sequence>PLPALEGNYAFLMESQVVTPLPEVREEAEGAAPDELIVYYCDMFCFQRSKR</sequence>
<reference evidence="1" key="1">
    <citation type="journal article" date="2014" name="Front. Microbiol.">
        <title>High frequency of phylogenetically diverse reductive dehalogenase-homologous genes in deep subseafloor sedimentary metagenomes.</title>
        <authorList>
            <person name="Kawai M."/>
            <person name="Futagami T."/>
            <person name="Toyoda A."/>
            <person name="Takaki Y."/>
            <person name="Nishi S."/>
            <person name="Hori S."/>
            <person name="Arai W."/>
            <person name="Tsubouchi T."/>
            <person name="Morono Y."/>
            <person name="Uchiyama I."/>
            <person name="Ito T."/>
            <person name="Fujiyama A."/>
            <person name="Inagaki F."/>
            <person name="Takami H."/>
        </authorList>
    </citation>
    <scope>NUCLEOTIDE SEQUENCE</scope>
    <source>
        <strain evidence="1">Expedition CK06-06</strain>
    </source>
</reference>
<evidence type="ECO:0000313" key="1">
    <source>
        <dbReference type="EMBL" id="GAG44522.1"/>
    </source>
</evidence>
<gene>
    <name evidence="1" type="ORF">S01H1_86024</name>
</gene>
<protein>
    <submittedName>
        <fullName evidence="1">Uncharacterized protein</fullName>
    </submittedName>
</protein>
<dbReference type="AlphaFoldDB" id="X0YB59"/>
<comment type="caution">
    <text evidence="1">The sequence shown here is derived from an EMBL/GenBank/DDBJ whole genome shotgun (WGS) entry which is preliminary data.</text>
</comment>
<accession>X0YB59</accession>